<evidence type="ECO:0000313" key="3">
    <source>
        <dbReference type="Proteomes" id="UP000324897"/>
    </source>
</evidence>
<proteinExistence type="predicted"/>
<gene>
    <name evidence="2" type="ORF">EJB05_09421</name>
</gene>
<evidence type="ECO:0000256" key="1">
    <source>
        <dbReference type="SAM" id="MobiDB-lite"/>
    </source>
</evidence>
<reference evidence="2 3" key="1">
    <citation type="journal article" date="2019" name="Sci. Rep.">
        <title>A high-quality genome of Eragrostis curvula grass provides insights into Poaceae evolution and supports new strategies to enhance forage quality.</title>
        <authorList>
            <person name="Carballo J."/>
            <person name="Santos B.A.C.M."/>
            <person name="Zappacosta D."/>
            <person name="Garbus I."/>
            <person name="Selva J.P."/>
            <person name="Gallo C.A."/>
            <person name="Diaz A."/>
            <person name="Albertini E."/>
            <person name="Caccamo M."/>
            <person name="Echenique V."/>
        </authorList>
    </citation>
    <scope>NUCLEOTIDE SEQUENCE [LARGE SCALE GENOMIC DNA]</scope>
    <source>
        <strain evidence="3">cv. Victoria</strain>
        <tissue evidence="2">Leaf</tissue>
    </source>
</reference>
<dbReference type="AlphaFoldDB" id="A0A5J9W2N8"/>
<dbReference type="Gramene" id="TVU42992">
    <property type="protein sequence ID" value="TVU42992"/>
    <property type="gene ID" value="EJB05_09421"/>
</dbReference>
<organism evidence="2 3">
    <name type="scientific">Eragrostis curvula</name>
    <name type="common">weeping love grass</name>
    <dbReference type="NCBI Taxonomy" id="38414"/>
    <lineage>
        <taxon>Eukaryota</taxon>
        <taxon>Viridiplantae</taxon>
        <taxon>Streptophyta</taxon>
        <taxon>Embryophyta</taxon>
        <taxon>Tracheophyta</taxon>
        <taxon>Spermatophyta</taxon>
        <taxon>Magnoliopsida</taxon>
        <taxon>Liliopsida</taxon>
        <taxon>Poales</taxon>
        <taxon>Poaceae</taxon>
        <taxon>PACMAD clade</taxon>
        <taxon>Chloridoideae</taxon>
        <taxon>Eragrostideae</taxon>
        <taxon>Eragrostidinae</taxon>
        <taxon>Eragrostis</taxon>
    </lineage>
</organism>
<feature type="compositionally biased region" description="Polar residues" evidence="1">
    <location>
        <begin position="26"/>
        <end position="38"/>
    </location>
</feature>
<name>A0A5J9W2N8_9POAL</name>
<dbReference type="EMBL" id="RWGY01000005">
    <property type="protein sequence ID" value="TVU42992.1"/>
    <property type="molecule type" value="Genomic_DNA"/>
</dbReference>
<dbReference type="OrthoDB" id="695649at2759"/>
<evidence type="ECO:0000313" key="2">
    <source>
        <dbReference type="EMBL" id="TVU42992.1"/>
    </source>
</evidence>
<sequence>MMPSAEIRDCILFGNLANSPGRDGVSKNNVGGQETFTAQPPLVDPKERKRKRERDRYAQMSKQQRYDRNRKRREAYHREKAKYILINLKQDLSFNCGSEQLELVQNTLPAAAERSSGCIVDSEEIIGSIEIESNVTQGKKYAHGTTRHIDEVEEQKHSRCTLDSVVTLTNDDCATIASLAKNSCSRRTSTEEQIEAKRERNRVQYANMTEEQKQARRDRQNARYKLQRNTLSPEQIQARCERRRVHNMTPEEKQTKRDREKARRVLRRNTLHKESIAMENPMWDGKNQW</sequence>
<dbReference type="Proteomes" id="UP000324897">
    <property type="component" value="Unassembled WGS sequence"/>
</dbReference>
<protein>
    <submittedName>
        <fullName evidence="2">Uncharacterized protein</fullName>
    </submittedName>
</protein>
<comment type="caution">
    <text evidence="2">The sequence shown here is derived from an EMBL/GenBank/DDBJ whole genome shotgun (WGS) entry which is preliminary data.</text>
</comment>
<feature type="region of interest" description="Disordered" evidence="1">
    <location>
        <begin position="21"/>
        <end position="73"/>
    </location>
</feature>
<accession>A0A5J9W2N8</accession>
<keyword evidence="3" id="KW-1185">Reference proteome</keyword>